<feature type="transmembrane region" description="Helical" evidence="1">
    <location>
        <begin position="286"/>
        <end position="305"/>
    </location>
</feature>
<dbReference type="EMBL" id="JABMIG020000069">
    <property type="protein sequence ID" value="KAL3795662.1"/>
    <property type="molecule type" value="Genomic_DNA"/>
</dbReference>
<feature type="signal peptide" evidence="2">
    <location>
        <begin position="1"/>
        <end position="23"/>
    </location>
</feature>
<organism evidence="3 4">
    <name type="scientific">Cyclotella cryptica</name>
    <dbReference type="NCBI Taxonomy" id="29204"/>
    <lineage>
        <taxon>Eukaryota</taxon>
        <taxon>Sar</taxon>
        <taxon>Stramenopiles</taxon>
        <taxon>Ochrophyta</taxon>
        <taxon>Bacillariophyta</taxon>
        <taxon>Coscinodiscophyceae</taxon>
        <taxon>Thalassiosirophycidae</taxon>
        <taxon>Stephanodiscales</taxon>
        <taxon>Stephanodiscaceae</taxon>
        <taxon>Cyclotella</taxon>
    </lineage>
</organism>
<dbReference type="Pfam" id="PF04258">
    <property type="entry name" value="Peptidase_A22B"/>
    <property type="match status" value="1"/>
</dbReference>
<dbReference type="PANTHER" id="PTHR12174:SF22">
    <property type="entry name" value="SIGNAL PEPTIDE PEPTIDASE-LIKE 3"/>
    <property type="match status" value="1"/>
</dbReference>
<sequence>MSSQRNFFSRLSLLIVFLPTYEAADSYTPKVASGRIFGRRVNSHKPDSFARNPNSCFAVLHTSCRRTLQFTRVSFAPDWRLTTPRHPLEIRFTIGDTKSSDLPNPLPPQRNSQRVLLFLAVYVLLPFLTCTFLNVTNDSYQMAKQQFNSAWASSGFDPQIAIPGSAEYIALSNLYNESMQSLFQLLISKRLALYFIATVATVYSGWKSYEGICAIENGIMGGPGEALDRLNREILKGEQFGFVDAVTVDDDIQSLREEKERETKEENLFSTLIDQSPQSSNIGKSIAILLPLALTASLIISYEMVVAGNVNNAATNAAGATAWKEVKGWISPYLPYLTTLPSLALCLLFTSAEFRSVFPTKDLLLKSNSIASKEPLLCTGNILALIYVMGAYFAKSHPTFTLTGSLATPIYLDLWPLQNGVNVALATTVTRALAPFLVSTSSNSTKSLRTIALALIGVTLFDAISVFGTVVNAAMDTTPTESSVMEVVARSKLAAPSQSSPLVSPWQPGLLEIIIGHDNAAITDALGLGDVVFPACLVAWALNADTCRPASVGDMTKSDEVNDNSRDSSWKYQYTSAAIVGYLSGSFFTEIVGSFSLLGKGAGLPALVFLVPTMLVFVTLVSWRRGELEEVWGIDNI</sequence>
<feature type="transmembrane region" description="Helical" evidence="1">
    <location>
        <begin position="450"/>
        <end position="475"/>
    </location>
</feature>
<keyword evidence="1" id="KW-1133">Transmembrane helix</keyword>
<feature type="transmembrane region" description="Helical" evidence="1">
    <location>
        <begin position="333"/>
        <end position="354"/>
    </location>
</feature>
<feature type="transmembrane region" description="Helical" evidence="1">
    <location>
        <begin position="375"/>
        <end position="394"/>
    </location>
</feature>
<reference evidence="3 4" key="1">
    <citation type="journal article" date="2020" name="G3 (Bethesda)">
        <title>Improved Reference Genome for Cyclotella cryptica CCMP332, a Model for Cell Wall Morphogenesis, Salinity Adaptation, and Lipid Production in Diatoms (Bacillariophyta).</title>
        <authorList>
            <person name="Roberts W.R."/>
            <person name="Downey K.M."/>
            <person name="Ruck E.C."/>
            <person name="Traller J.C."/>
            <person name="Alverson A.J."/>
        </authorList>
    </citation>
    <scope>NUCLEOTIDE SEQUENCE [LARGE SCALE GENOMIC DNA]</scope>
    <source>
        <strain evidence="3 4">CCMP332</strain>
    </source>
</reference>
<evidence type="ECO:0000256" key="2">
    <source>
        <dbReference type="SAM" id="SignalP"/>
    </source>
</evidence>
<dbReference type="PANTHER" id="PTHR12174">
    <property type="entry name" value="SIGNAL PEPTIDE PEPTIDASE"/>
    <property type="match status" value="1"/>
</dbReference>
<keyword evidence="1" id="KW-0472">Membrane</keyword>
<proteinExistence type="predicted"/>
<accession>A0ABD3Q6J0</accession>
<name>A0ABD3Q6J0_9STRA</name>
<feature type="transmembrane region" description="Helical" evidence="1">
    <location>
        <begin position="572"/>
        <end position="592"/>
    </location>
</feature>
<keyword evidence="4" id="KW-1185">Reference proteome</keyword>
<feature type="transmembrane region" description="Helical" evidence="1">
    <location>
        <begin position="115"/>
        <end position="135"/>
    </location>
</feature>
<dbReference type="Proteomes" id="UP001516023">
    <property type="component" value="Unassembled WGS sequence"/>
</dbReference>
<dbReference type="AlphaFoldDB" id="A0ABD3Q6J0"/>
<feature type="transmembrane region" description="Helical" evidence="1">
    <location>
        <begin position="604"/>
        <end position="623"/>
    </location>
</feature>
<comment type="caution">
    <text evidence="3">The sequence shown here is derived from an EMBL/GenBank/DDBJ whole genome shotgun (WGS) entry which is preliminary data.</text>
</comment>
<evidence type="ECO:0000313" key="4">
    <source>
        <dbReference type="Proteomes" id="UP001516023"/>
    </source>
</evidence>
<keyword evidence="1" id="KW-0812">Transmembrane</keyword>
<evidence type="ECO:0000256" key="1">
    <source>
        <dbReference type="SAM" id="Phobius"/>
    </source>
</evidence>
<evidence type="ECO:0000313" key="3">
    <source>
        <dbReference type="EMBL" id="KAL3795662.1"/>
    </source>
</evidence>
<dbReference type="InterPro" id="IPR007369">
    <property type="entry name" value="Peptidase_A22B_SPP"/>
</dbReference>
<protein>
    <submittedName>
        <fullName evidence="3">Uncharacterized protein</fullName>
    </submittedName>
</protein>
<keyword evidence="2" id="KW-0732">Signal</keyword>
<gene>
    <name evidence="3" type="ORF">HJC23_002069</name>
</gene>
<feature type="chain" id="PRO_5044889233" evidence="2">
    <location>
        <begin position="24"/>
        <end position="637"/>
    </location>
</feature>